<dbReference type="CDD" id="cd01136">
    <property type="entry name" value="ATPase_flagellum-secretory_path_III"/>
    <property type="match status" value="1"/>
</dbReference>
<evidence type="ECO:0000256" key="4">
    <source>
        <dbReference type="ARBA" id="ARBA00022741"/>
    </source>
</evidence>
<evidence type="ECO:0000256" key="2">
    <source>
        <dbReference type="ARBA" id="ARBA00022448"/>
    </source>
</evidence>
<dbReference type="Pfam" id="PF18269">
    <property type="entry name" value="T3SS_ATPase_C"/>
    <property type="match status" value="1"/>
</dbReference>
<evidence type="ECO:0000313" key="11">
    <source>
        <dbReference type="EMBL" id="QDT59519.1"/>
    </source>
</evidence>
<evidence type="ECO:0000256" key="7">
    <source>
        <dbReference type="ARBA" id="ARBA00022967"/>
    </source>
</evidence>
<keyword evidence="4" id="KW-0547">Nucleotide-binding</keyword>
<dbReference type="InterPro" id="IPR027417">
    <property type="entry name" value="P-loop_NTPase"/>
</dbReference>
<evidence type="ECO:0000313" key="12">
    <source>
        <dbReference type="Proteomes" id="UP000315003"/>
    </source>
</evidence>
<protein>
    <submittedName>
        <fullName evidence="11">Putative ATP synthase YscN</fullName>
    </submittedName>
</protein>
<dbReference type="InterPro" id="IPR050053">
    <property type="entry name" value="ATPase_alpha/beta_chains"/>
</dbReference>
<accession>A0A517STQ6</accession>
<comment type="subcellular location">
    <subcellularLocation>
        <location evidence="1">Cytoplasm</location>
    </subcellularLocation>
</comment>
<dbReference type="PANTHER" id="PTHR15184">
    <property type="entry name" value="ATP SYNTHASE"/>
    <property type="match status" value="1"/>
</dbReference>
<keyword evidence="12" id="KW-1185">Reference proteome</keyword>
<keyword evidence="2" id="KW-0813">Transport</keyword>
<dbReference type="InterPro" id="IPR020003">
    <property type="entry name" value="ATPase_a/bsu_AS"/>
</dbReference>
<dbReference type="GO" id="GO:0005737">
    <property type="term" value="C:cytoplasm"/>
    <property type="evidence" value="ECO:0007669"/>
    <property type="project" value="UniProtKB-SubCell"/>
</dbReference>
<name>A0A517STQ6_9BACT</name>
<feature type="region of interest" description="Disordered" evidence="9">
    <location>
        <begin position="1"/>
        <end position="25"/>
    </location>
</feature>
<dbReference type="PROSITE" id="PS00152">
    <property type="entry name" value="ATPASE_ALPHA_BETA"/>
    <property type="match status" value="1"/>
</dbReference>
<reference evidence="11 12" key="1">
    <citation type="submission" date="2019-02" db="EMBL/GenBank/DDBJ databases">
        <title>Deep-cultivation of Planctomycetes and their phenomic and genomic characterization uncovers novel biology.</title>
        <authorList>
            <person name="Wiegand S."/>
            <person name="Jogler M."/>
            <person name="Boedeker C."/>
            <person name="Pinto D."/>
            <person name="Vollmers J."/>
            <person name="Rivas-Marin E."/>
            <person name="Kohn T."/>
            <person name="Peeters S.H."/>
            <person name="Heuer A."/>
            <person name="Rast P."/>
            <person name="Oberbeckmann S."/>
            <person name="Bunk B."/>
            <person name="Jeske O."/>
            <person name="Meyerdierks A."/>
            <person name="Storesund J.E."/>
            <person name="Kallscheuer N."/>
            <person name="Luecker S."/>
            <person name="Lage O.M."/>
            <person name="Pohl T."/>
            <person name="Merkel B.J."/>
            <person name="Hornburger P."/>
            <person name="Mueller R.-W."/>
            <person name="Bruemmer F."/>
            <person name="Labrenz M."/>
            <person name="Spormann A.M."/>
            <person name="Op den Camp H."/>
            <person name="Overmann J."/>
            <person name="Amann R."/>
            <person name="Jetten M.S.M."/>
            <person name="Mascher T."/>
            <person name="Medema M.H."/>
            <person name="Devos D.P."/>
            <person name="Kaster A.-K."/>
            <person name="Ovreas L."/>
            <person name="Rohde M."/>
            <person name="Galperin M.Y."/>
            <person name="Jogler C."/>
        </authorList>
    </citation>
    <scope>NUCLEOTIDE SEQUENCE [LARGE SCALE GENOMIC DNA]</scope>
    <source>
        <strain evidence="11 12">SV_7m_r</strain>
    </source>
</reference>
<sequence length="449" mass="48999">MSTIDHELTTGWSTEIPATNSHEPPPWLRRTGRLQSVEGTMCATIDARLGELVEVYAARNQKVLAEVIGFTDDKAQLMPYQTGVDFQRGNVVVATGNRIRVPAGWGMLGRVVDALGRPIDSKGPLQIENSVNLVFKTPHPLQRPMIRKPFVTGVRSIDGMLTLGQGQRVGLFAGSGVGKSTLLGEIAKYAVCDVNVVAMIGERGRELRPLIEDTLGPQGLARSVVVVSTSDQTPLARVRASETAVAIASWFRDQQKNVLFMLDSLTRLAHAQRELGLLLGEPPTARGYTPSVFAKMAQLLEQLGTNDAGVITGLLTILVDGDDMNEPVSDAARAILDGHIILDRKLAHQGHFPAVNVLNSASRLFQEVTSNEHQAAASNIRRALANYSEIEDLLQIGAYQKGNLPETDRAIAIHPELNRFLRQAMNSPSDFQSTMNELQRLQQMITKPL</sequence>
<comment type="catalytic activity">
    <reaction evidence="8">
        <text>ATP + H2O + cellular proteinSide 1 = ADP + phosphate + cellular proteinSide 2.</text>
        <dbReference type="EC" id="7.4.2.8"/>
    </reaction>
</comment>
<organism evidence="11 12">
    <name type="scientific">Stieleria bergensis</name>
    <dbReference type="NCBI Taxonomy" id="2528025"/>
    <lineage>
        <taxon>Bacteria</taxon>
        <taxon>Pseudomonadati</taxon>
        <taxon>Planctomycetota</taxon>
        <taxon>Planctomycetia</taxon>
        <taxon>Pirellulales</taxon>
        <taxon>Pirellulaceae</taxon>
        <taxon>Stieleria</taxon>
    </lineage>
</organism>
<dbReference type="GO" id="GO:0016887">
    <property type="term" value="F:ATP hydrolysis activity"/>
    <property type="evidence" value="ECO:0007669"/>
    <property type="project" value="InterPro"/>
</dbReference>
<dbReference type="InterPro" id="IPR003593">
    <property type="entry name" value="AAA+_ATPase"/>
</dbReference>
<keyword evidence="5" id="KW-0067">ATP-binding</keyword>
<dbReference type="GO" id="GO:0030257">
    <property type="term" value="C:type III protein secretion system complex"/>
    <property type="evidence" value="ECO:0007669"/>
    <property type="project" value="InterPro"/>
</dbReference>
<dbReference type="InterPro" id="IPR000194">
    <property type="entry name" value="ATPase_F1/V1/A1_a/bsu_nucl-bd"/>
</dbReference>
<dbReference type="Proteomes" id="UP000315003">
    <property type="component" value="Chromosome"/>
</dbReference>
<keyword evidence="6" id="KW-0653">Protein transport</keyword>
<dbReference type="GO" id="GO:0046933">
    <property type="term" value="F:proton-transporting ATP synthase activity, rotational mechanism"/>
    <property type="evidence" value="ECO:0007669"/>
    <property type="project" value="TreeGrafter"/>
</dbReference>
<evidence type="ECO:0000256" key="5">
    <source>
        <dbReference type="ARBA" id="ARBA00022840"/>
    </source>
</evidence>
<evidence type="ECO:0000256" key="3">
    <source>
        <dbReference type="ARBA" id="ARBA00022490"/>
    </source>
</evidence>
<gene>
    <name evidence="11" type="primary">yscN</name>
    <name evidence="11" type="ORF">SV7mr_20270</name>
</gene>
<evidence type="ECO:0000256" key="8">
    <source>
        <dbReference type="ARBA" id="ARBA00034006"/>
    </source>
</evidence>
<keyword evidence="7" id="KW-1278">Translocase</keyword>
<keyword evidence="3" id="KW-0963">Cytoplasm</keyword>
<feature type="domain" description="AAA+ ATPase" evidence="10">
    <location>
        <begin position="165"/>
        <end position="346"/>
    </location>
</feature>
<dbReference type="FunFam" id="3.40.50.12240:FF:000002">
    <property type="entry name" value="Flagellum-specific ATP synthase FliI"/>
    <property type="match status" value="1"/>
</dbReference>
<evidence type="ECO:0000256" key="9">
    <source>
        <dbReference type="SAM" id="MobiDB-lite"/>
    </source>
</evidence>
<dbReference type="InterPro" id="IPR040627">
    <property type="entry name" value="T3SS_ATPase_C"/>
</dbReference>
<dbReference type="AlphaFoldDB" id="A0A517STQ6"/>
<dbReference type="Gene3D" id="3.40.50.12240">
    <property type="match status" value="1"/>
</dbReference>
<dbReference type="InterPro" id="IPR005714">
    <property type="entry name" value="ATPase_T3SS_FliI/YscN"/>
</dbReference>
<dbReference type="EMBL" id="CP036272">
    <property type="protein sequence ID" value="QDT59519.1"/>
    <property type="molecule type" value="Genomic_DNA"/>
</dbReference>
<dbReference type="OrthoDB" id="9802718at2"/>
<dbReference type="PANTHER" id="PTHR15184:SF9">
    <property type="entry name" value="SPI-1 TYPE 3 SECRETION SYSTEM ATPASE"/>
    <property type="match status" value="1"/>
</dbReference>
<evidence type="ECO:0000256" key="6">
    <source>
        <dbReference type="ARBA" id="ARBA00022927"/>
    </source>
</evidence>
<proteinExistence type="predicted"/>
<dbReference type="GO" id="GO:0030254">
    <property type="term" value="P:protein secretion by the type III secretion system"/>
    <property type="evidence" value="ECO:0007669"/>
    <property type="project" value="InterPro"/>
</dbReference>
<evidence type="ECO:0000259" key="10">
    <source>
        <dbReference type="SMART" id="SM00382"/>
    </source>
</evidence>
<dbReference type="Pfam" id="PF00006">
    <property type="entry name" value="ATP-synt_ab"/>
    <property type="match status" value="1"/>
</dbReference>
<feature type="compositionally biased region" description="Polar residues" evidence="9">
    <location>
        <begin position="10"/>
        <end position="22"/>
    </location>
</feature>
<dbReference type="RefSeq" id="WP_145271457.1">
    <property type="nucleotide sequence ID" value="NZ_CP036272.1"/>
</dbReference>
<dbReference type="NCBIfam" id="TIGR01026">
    <property type="entry name" value="fliI_yscN"/>
    <property type="match status" value="1"/>
</dbReference>
<dbReference type="SUPFAM" id="SSF52540">
    <property type="entry name" value="P-loop containing nucleoside triphosphate hydrolases"/>
    <property type="match status" value="1"/>
</dbReference>
<dbReference type="GO" id="GO:0005524">
    <property type="term" value="F:ATP binding"/>
    <property type="evidence" value="ECO:0007669"/>
    <property type="project" value="UniProtKB-KW"/>
</dbReference>
<dbReference type="SMART" id="SM00382">
    <property type="entry name" value="AAA"/>
    <property type="match status" value="1"/>
</dbReference>
<evidence type="ECO:0000256" key="1">
    <source>
        <dbReference type="ARBA" id="ARBA00004496"/>
    </source>
</evidence>
<dbReference type="GO" id="GO:0008564">
    <property type="term" value="F:protein-exporting ATPase activity"/>
    <property type="evidence" value="ECO:0007669"/>
    <property type="project" value="UniProtKB-EC"/>
</dbReference>